<dbReference type="Gene3D" id="1.10.101.10">
    <property type="entry name" value="PGBD-like superfamily/PGBD"/>
    <property type="match status" value="1"/>
</dbReference>
<sequence length="444" mass="45661">MYFKAITGAVLAVSLSIVPVDTARADAGDFIAGAIIGGIVGANAKKQRSTTRTYKKTYRPSIPSTHEGRNIQASLNYFGFDAGAVDGQLGRRSRDAISRYQAYMGYPVTGQLSAFEQNLLISSYNRAQAGGYAVQQQVAANPDGTRGLLKTYRAEMAGQSPGGAPAPQTTIVVAPQPVPQPVPAPTTTVAAAAPLAGAAGLAAAVAPSTGLPNFMGAGTQASLASHCNTVSLITNTNGGFTTLASMTDPNIAINEQFCLARTYAIAKSEELVSQISGFTPDQIAQQCEGFGPAMKDYVSSLSLKPRDAVVADVSSFILTTGMSPAQLAGTARICLGVGYRTDNMDVALGSALLLFAMGEGVYGELMGHHLSQGFGPAKRVDMAASWYEAALAAADSGAAAVFVPGQPERTELIRAAAQRMGGAGALPQPQPASGTGLPTFSISK</sequence>
<evidence type="ECO:0000313" key="4">
    <source>
        <dbReference type="Proteomes" id="UP001556098"/>
    </source>
</evidence>
<feature type="compositionally biased region" description="Polar residues" evidence="1">
    <location>
        <begin position="431"/>
        <end position="444"/>
    </location>
</feature>
<evidence type="ECO:0000259" key="2">
    <source>
        <dbReference type="Pfam" id="PF01471"/>
    </source>
</evidence>
<gene>
    <name evidence="3" type="ORF">AB2B41_17315</name>
</gene>
<dbReference type="Proteomes" id="UP001556098">
    <property type="component" value="Unassembled WGS sequence"/>
</dbReference>
<organism evidence="3 4">
    <name type="scientific">Sulfitobacter sediminis</name>
    <dbReference type="NCBI Taxonomy" id="3234186"/>
    <lineage>
        <taxon>Bacteria</taxon>
        <taxon>Pseudomonadati</taxon>
        <taxon>Pseudomonadota</taxon>
        <taxon>Alphaproteobacteria</taxon>
        <taxon>Rhodobacterales</taxon>
        <taxon>Roseobacteraceae</taxon>
        <taxon>Sulfitobacter</taxon>
    </lineage>
</organism>
<dbReference type="InterPro" id="IPR036365">
    <property type="entry name" value="PGBD-like_sf"/>
</dbReference>
<proteinExistence type="predicted"/>
<reference evidence="3 4" key="1">
    <citation type="submission" date="2024-07" db="EMBL/GenBank/DDBJ databases">
        <title>Marimonas sp.nov., isolated from tidal-flat sediment.</title>
        <authorList>
            <person name="Jayan J.N."/>
            <person name="Lee S.S."/>
        </authorList>
    </citation>
    <scope>NUCLEOTIDE SEQUENCE [LARGE SCALE GENOMIC DNA]</scope>
    <source>
        <strain evidence="3 4">MJW-29</strain>
    </source>
</reference>
<evidence type="ECO:0000256" key="1">
    <source>
        <dbReference type="SAM" id="MobiDB-lite"/>
    </source>
</evidence>
<evidence type="ECO:0000313" key="3">
    <source>
        <dbReference type="EMBL" id="MEW9921372.1"/>
    </source>
</evidence>
<protein>
    <submittedName>
        <fullName evidence="3">Peptidoglycan-binding domain-containing protein</fullName>
    </submittedName>
</protein>
<keyword evidence="4" id="KW-1185">Reference proteome</keyword>
<dbReference type="SUPFAM" id="SSF47090">
    <property type="entry name" value="PGBD-like"/>
    <property type="match status" value="1"/>
</dbReference>
<feature type="region of interest" description="Disordered" evidence="1">
    <location>
        <begin position="422"/>
        <end position="444"/>
    </location>
</feature>
<dbReference type="InterPro" id="IPR036366">
    <property type="entry name" value="PGBDSf"/>
</dbReference>
<dbReference type="EMBL" id="JBFNXX010000015">
    <property type="protein sequence ID" value="MEW9921372.1"/>
    <property type="molecule type" value="Genomic_DNA"/>
</dbReference>
<dbReference type="RefSeq" id="WP_367879073.1">
    <property type="nucleotide sequence ID" value="NZ_JBFNXX010000015.1"/>
</dbReference>
<accession>A0ABV3RQW4</accession>
<feature type="domain" description="Peptidoglycan binding-like" evidence="2">
    <location>
        <begin position="69"/>
        <end position="112"/>
    </location>
</feature>
<dbReference type="InterPro" id="IPR002477">
    <property type="entry name" value="Peptidoglycan-bd-like"/>
</dbReference>
<comment type="caution">
    <text evidence="3">The sequence shown here is derived from an EMBL/GenBank/DDBJ whole genome shotgun (WGS) entry which is preliminary data.</text>
</comment>
<name>A0ABV3RQW4_9RHOB</name>
<dbReference type="Pfam" id="PF01471">
    <property type="entry name" value="PG_binding_1"/>
    <property type="match status" value="1"/>
</dbReference>